<dbReference type="PANTHER" id="PTHR34847">
    <property type="entry name" value="NODULATION PROTEIN U"/>
    <property type="match status" value="1"/>
</dbReference>
<accession>A0A0T6LKS2</accession>
<sequence>MIILGVNSYFEHPSVALVRDGELLFAAEDERFTGIKHGRRYSPYHSYLPIDAAYRALDHTGISFHDIDEIAYSYHRWRHLRSLWGCLTGRRLSTLREELAAFAGLACLPAALRSGYDVPQRYRHLMRPEDIRGVPFREWPHHLTHAASAFFCSGWDEALTIVCDGAGENACTSVFVGRGRRLRTVAEQVVPDSLGLFYSLVTRHLGFEPFADEFKVMGLAAYGEPRFADEFARVLPLLPDGRYRLDLRRLRALDRRVAPARSPGAPLERVHRDIARSAQQRLEEALEHIVTHYARTTGLRRLCLAGGTFLNCVANGRIAALGLFDDVFVQPAASDAGTAVGAASLSAIRRGAPAQLSYDSFCLGTAHPDRAVEAAFTQAGLEAQWLTEAEVTERLADRLARGRIAAVFRGRMEFGPRALGNRSLLAAASDPGMRDRLNRVKGREDFRPVAPIVPWEAFDDYFSGHPDPYMLFTGSAKDKAKERTPAAVHVDGTARVQAVRAEREPFLHRLLCRFADRSGDPVLINTSFNVRGKPIVESPQEALACFLGSEVDCLSMGGWFYEKGA</sequence>
<dbReference type="InterPro" id="IPR017945">
    <property type="entry name" value="DHBP_synth_RibB-like_a/b_dom"/>
</dbReference>
<evidence type="ECO:0000259" key="2">
    <source>
        <dbReference type="Pfam" id="PF02543"/>
    </source>
</evidence>
<dbReference type="CDD" id="cd24098">
    <property type="entry name" value="ASKHA_NBD_TobZ_N"/>
    <property type="match status" value="1"/>
</dbReference>
<dbReference type="STRING" id="76728.AQ490_11320"/>
<dbReference type="RefSeq" id="WP_018386566.1">
    <property type="nucleotide sequence ID" value="NZ_LLZU01000039.1"/>
</dbReference>
<evidence type="ECO:0000313" key="4">
    <source>
        <dbReference type="EMBL" id="KRV46481.1"/>
    </source>
</evidence>
<dbReference type="InterPro" id="IPR038152">
    <property type="entry name" value="Carbam_trans_C_sf"/>
</dbReference>
<feature type="domain" description="Carbamoyltransferase C-terminal" evidence="3">
    <location>
        <begin position="396"/>
        <end position="563"/>
    </location>
</feature>
<dbReference type="InterPro" id="IPR043129">
    <property type="entry name" value="ATPase_NBD"/>
</dbReference>
<dbReference type="Proteomes" id="UP000050867">
    <property type="component" value="Unassembled WGS sequence"/>
</dbReference>
<keyword evidence="5" id="KW-1185">Reference proteome</keyword>
<organism evidence="4 5">
    <name type="scientific">Wenjunlia vitaminophila</name>
    <name type="common">Streptomyces vitaminophilus</name>
    <dbReference type="NCBI Taxonomy" id="76728"/>
    <lineage>
        <taxon>Bacteria</taxon>
        <taxon>Bacillati</taxon>
        <taxon>Actinomycetota</taxon>
        <taxon>Actinomycetes</taxon>
        <taxon>Kitasatosporales</taxon>
        <taxon>Streptomycetaceae</taxon>
        <taxon>Wenjunlia</taxon>
    </lineage>
</organism>
<evidence type="ECO:0008006" key="6">
    <source>
        <dbReference type="Google" id="ProtNLM"/>
    </source>
</evidence>
<dbReference type="SUPFAM" id="SSF53067">
    <property type="entry name" value="Actin-like ATPase domain"/>
    <property type="match status" value="1"/>
</dbReference>
<evidence type="ECO:0000256" key="1">
    <source>
        <dbReference type="ARBA" id="ARBA00006129"/>
    </source>
</evidence>
<dbReference type="InterPro" id="IPR031730">
    <property type="entry name" value="Carbam_trans_C"/>
</dbReference>
<dbReference type="Gene3D" id="3.30.420.40">
    <property type="match status" value="2"/>
</dbReference>
<dbReference type="EMBL" id="LLZU01000039">
    <property type="protein sequence ID" value="KRV46481.1"/>
    <property type="molecule type" value="Genomic_DNA"/>
</dbReference>
<dbReference type="Pfam" id="PF16861">
    <property type="entry name" value="Carbam_trans_C"/>
    <property type="match status" value="1"/>
</dbReference>
<evidence type="ECO:0000259" key="3">
    <source>
        <dbReference type="Pfam" id="PF16861"/>
    </source>
</evidence>
<feature type="domain" description="Carbamoyltransferase" evidence="2">
    <location>
        <begin position="3"/>
        <end position="343"/>
    </location>
</feature>
<dbReference type="InterPro" id="IPR003696">
    <property type="entry name" value="Carbtransf_dom"/>
</dbReference>
<dbReference type="GO" id="GO:0003824">
    <property type="term" value="F:catalytic activity"/>
    <property type="evidence" value="ECO:0007669"/>
    <property type="project" value="InterPro"/>
</dbReference>
<gene>
    <name evidence="4" type="ORF">AQ490_11320</name>
</gene>
<dbReference type="eggNOG" id="COG2192">
    <property type="taxonomic scope" value="Bacteria"/>
</dbReference>
<dbReference type="Gene3D" id="3.90.870.20">
    <property type="entry name" value="Carbamoyltransferase, C-terminal domain"/>
    <property type="match status" value="1"/>
</dbReference>
<reference evidence="4 5" key="1">
    <citation type="submission" date="2015-10" db="EMBL/GenBank/DDBJ databases">
        <title>Draft genome sequence of pyrrolomycin-producing Streptomyces vitaminophilus.</title>
        <authorList>
            <person name="Graham D.E."/>
            <person name="Mahan K.M."/>
            <person name="Klingeman D.M."/>
            <person name="Hettich R.L."/>
            <person name="Parry R.J."/>
        </authorList>
    </citation>
    <scope>NUCLEOTIDE SEQUENCE [LARGE SCALE GENOMIC DNA]</scope>
    <source>
        <strain evidence="4 5">ATCC 31673</strain>
    </source>
</reference>
<comment type="caution">
    <text evidence="4">The sequence shown here is derived from an EMBL/GenBank/DDBJ whole genome shotgun (WGS) entry which is preliminary data.</text>
</comment>
<dbReference type="InterPro" id="IPR051338">
    <property type="entry name" value="NodU/CmcH_Carbamoyltrnsfr"/>
</dbReference>
<dbReference type="AlphaFoldDB" id="A0A0T6LKS2"/>
<dbReference type="SUPFAM" id="SSF55821">
    <property type="entry name" value="YrdC/RibB"/>
    <property type="match status" value="1"/>
</dbReference>
<comment type="similarity">
    <text evidence="1">Belongs to the NodU/CmcH family.</text>
</comment>
<dbReference type="PANTHER" id="PTHR34847:SF1">
    <property type="entry name" value="NODULATION PROTEIN U"/>
    <property type="match status" value="1"/>
</dbReference>
<dbReference type="OrthoDB" id="9780777at2"/>
<protein>
    <recommendedName>
        <fullName evidence="6">Carbamoyltransferase</fullName>
    </recommendedName>
</protein>
<dbReference type="Pfam" id="PF02543">
    <property type="entry name" value="Carbam_trans_N"/>
    <property type="match status" value="1"/>
</dbReference>
<evidence type="ECO:0000313" key="5">
    <source>
        <dbReference type="Proteomes" id="UP000050867"/>
    </source>
</evidence>
<proteinExistence type="inferred from homology"/>
<name>A0A0T6LKS2_WENVI</name>